<protein>
    <recommendedName>
        <fullName evidence="3">HTH cro/C1-type domain-containing protein</fullName>
    </recommendedName>
</protein>
<gene>
    <name evidence="1" type="ORF">ACFSJ0_26720</name>
</gene>
<comment type="caution">
    <text evidence="1">The sequence shown here is derived from an EMBL/GenBank/DDBJ whole genome shotgun (WGS) entry which is preliminary data.</text>
</comment>
<dbReference type="Proteomes" id="UP001597097">
    <property type="component" value="Unassembled WGS sequence"/>
</dbReference>
<proteinExistence type="predicted"/>
<reference evidence="2" key="1">
    <citation type="journal article" date="2019" name="Int. J. Syst. Evol. Microbiol.">
        <title>The Global Catalogue of Microorganisms (GCM) 10K type strain sequencing project: providing services to taxonomists for standard genome sequencing and annotation.</title>
        <authorList>
            <consortium name="The Broad Institute Genomics Platform"/>
            <consortium name="The Broad Institute Genome Sequencing Center for Infectious Disease"/>
            <person name="Wu L."/>
            <person name="Ma J."/>
        </authorList>
    </citation>
    <scope>NUCLEOTIDE SEQUENCE [LARGE SCALE GENOMIC DNA]</scope>
    <source>
        <strain evidence="2">CGMCC 1.15399</strain>
    </source>
</reference>
<sequence>MSTHDKLVGGATLKRLRLARGWSLADTARAIIDTAARLRQPLDCSVASVQRSVARWESSKAPILPSERYHLLLAHLYARGTDGQVSLGAGSDFAELLEALRFLGDSERRLGELRTLLVRTATDTGGGLLALLGPPMQGALSAALADPSRLDEELVAALHGALSDVNSQVGSIPFVRLQLLLAPIIESCRRLLDAPVPDAFVLDLRSVAAQAYTLAGRFAFETRDDEASRALYAAATDAASALGAPWRRAVVHLSHALVTLYSTPGLDVAKALVDAAVRDAQAGGSVTVRARAHALQAEIAARAGKKKHAQTALALAWYDIDSDRHGDPSPGAFSPAHLRGFEGVASLYIGDPSEAHDYFARAAESLVAPRERVQRAIVSTDQALARIRLDDPRSAAALLHECIDAASETGGRVVAIRLRRARRDLGRWRREDFVADLDDHLFRVAWRVGGV</sequence>
<accession>A0ABW4GD82</accession>
<evidence type="ECO:0000313" key="1">
    <source>
        <dbReference type="EMBL" id="MFD1540677.1"/>
    </source>
</evidence>
<evidence type="ECO:0008006" key="3">
    <source>
        <dbReference type="Google" id="ProtNLM"/>
    </source>
</evidence>
<keyword evidence="2" id="KW-1185">Reference proteome</keyword>
<dbReference type="RefSeq" id="WP_219527105.1">
    <property type="nucleotide sequence ID" value="NZ_JAHKRM010000001.1"/>
</dbReference>
<organism evidence="1 2">
    <name type="scientific">Nonomuraea guangzhouensis</name>
    <dbReference type="NCBI Taxonomy" id="1291555"/>
    <lineage>
        <taxon>Bacteria</taxon>
        <taxon>Bacillati</taxon>
        <taxon>Actinomycetota</taxon>
        <taxon>Actinomycetes</taxon>
        <taxon>Streptosporangiales</taxon>
        <taxon>Streptosporangiaceae</taxon>
        <taxon>Nonomuraea</taxon>
    </lineage>
</organism>
<evidence type="ECO:0000313" key="2">
    <source>
        <dbReference type="Proteomes" id="UP001597097"/>
    </source>
</evidence>
<dbReference type="EMBL" id="JBHUCM010000019">
    <property type="protein sequence ID" value="MFD1540677.1"/>
    <property type="molecule type" value="Genomic_DNA"/>
</dbReference>
<name>A0ABW4GD82_9ACTN</name>